<dbReference type="PhylomeDB" id="Q6ZET2"/>
<dbReference type="PANTHER" id="PTHR46401">
    <property type="entry name" value="GLYCOSYLTRANSFERASE WBBK-RELATED"/>
    <property type="match status" value="1"/>
</dbReference>
<evidence type="ECO:0000313" key="3">
    <source>
        <dbReference type="EMBL" id="BAD01818.1"/>
    </source>
</evidence>
<evidence type="ECO:0000313" key="4">
    <source>
        <dbReference type="Proteomes" id="UP000001425"/>
    </source>
</evidence>
<organism evidence="3 4">
    <name type="scientific">Synechocystis sp. (strain ATCC 27184 / PCC 6803 / Kazusa)</name>
    <dbReference type="NCBI Taxonomy" id="1111708"/>
    <lineage>
        <taxon>Bacteria</taxon>
        <taxon>Bacillati</taxon>
        <taxon>Cyanobacteriota</taxon>
        <taxon>Cyanophyceae</taxon>
        <taxon>Synechococcales</taxon>
        <taxon>Merismopediaceae</taxon>
        <taxon>Synechocystis</taxon>
    </lineage>
</organism>
<dbReference type="EMBL" id="AP004310">
    <property type="protein sequence ID" value="BAD01818.1"/>
    <property type="molecule type" value="Genomic_DNA"/>
</dbReference>
<gene>
    <name evidence="3" type="ordered locus">sll5048</name>
</gene>
<dbReference type="EnsemblBacteria" id="BAD01818">
    <property type="protein sequence ID" value="BAD01818"/>
    <property type="gene ID" value="BAD01818"/>
</dbReference>
<dbReference type="GO" id="GO:0009103">
    <property type="term" value="P:lipopolysaccharide biosynthetic process"/>
    <property type="evidence" value="ECO:0000318"/>
    <property type="project" value="GO_Central"/>
</dbReference>
<feature type="domain" description="Glycosyl transferase family 1" evidence="2">
    <location>
        <begin position="184"/>
        <end position="332"/>
    </location>
</feature>
<dbReference type="Gene3D" id="3.40.50.2000">
    <property type="entry name" value="Glycogen Phosphorylase B"/>
    <property type="match status" value="1"/>
</dbReference>
<dbReference type="InParanoid" id="Q6ZET2"/>
<proteinExistence type="predicted"/>
<accession>Q6ZET2</accession>
<keyword evidence="1" id="KW-0808">Transferase</keyword>
<dbReference type="InterPro" id="IPR001296">
    <property type="entry name" value="Glyco_trans_1"/>
</dbReference>
<dbReference type="FunFam" id="3.40.50.2000:FF:000540">
    <property type="entry name" value="Gll1176 protein"/>
    <property type="match status" value="1"/>
</dbReference>
<dbReference type="SUPFAM" id="SSF53756">
    <property type="entry name" value="UDP-Glycosyltransferase/glycogen phosphorylase"/>
    <property type="match status" value="1"/>
</dbReference>
<evidence type="ECO:0000256" key="1">
    <source>
        <dbReference type="ARBA" id="ARBA00022679"/>
    </source>
</evidence>
<dbReference type="CDD" id="cd03801">
    <property type="entry name" value="GT4_PimA-like"/>
    <property type="match status" value="1"/>
</dbReference>
<dbReference type="Gene3D" id="3.40.50.11090">
    <property type="match status" value="1"/>
</dbReference>
<evidence type="ECO:0000259" key="2">
    <source>
        <dbReference type="Pfam" id="PF00534"/>
    </source>
</evidence>
<dbReference type="AlphaFoldDB" id="Q6ZET2"/>
<keyword evidence="4" id="KW-1185">Reference proteome</keyword>
<dbReference type="FunFam" id="3.40.50.11090:FF:000001">
    <property type="entry name" value="Sll5048 protein"/>
    <property type="match status" value="1"/>
</dbReference>
<geneLocation type="plasmid" evidence="3 4">
    <name>pSYSM</name>
</geneLocation>
<dbReference type="CAZy" id="GT4">
    <property type="family name" value="Glycosyltransferase Family 4"/>
</dbReference>
<dbReference type="KEGG" id="syn:sll5048"/>
<protein>
    <submittedName>
        <fullName evidence="3">Sll5048 protein</fullName>
    </submittedName>
</protein>
<name>Q6ZET2_SYNY3</name>
<dbReference type="GO" id="GO:0016757">
    <property type="term" value="F:glycosyltransferase activity"/>
    <property type="evidence" value="ECO:0000318"/>
    <property type="project" value="GO_Central"/>
</dbReference>
<keyword evidence="3" id="KW-0614">Plasmid</keyword>
<dbReference type="PANTHER" id="PTHR46401:SF2">
    <property type="entry name" value="GLYCOSYLTRANSFERASE WBBK-RELATED"/>
    <property type="match status" value="1"/>
</dbReference>
<dbReference type="Proteomes" id="UP000001425">
    <property type="component" value="Plasmid pSYSM"/>
</dbReference>
<reference evidence="3 4" key="1">
    <citation type="journal article" date="2003" name="DNA Res.">
        <title>Structural analysis of four large plasmids harboring in a unicellular cyanobacterium, Synechocystis sp. PCC 6803.</title>
        <authorList>
            <person name="Kaneko T."/>
            <person name="Nakamura Y."/>
            <person name="Sasamoto S."/>
            <person name="Watanabe A."/>
            <person name="Kohara M."/>
            <person name="Matsumoto M."/>
            <person name="Shimpo S."/>
            <person name="Yamada M."/>
            <person name="Tabata S."/>
        </authorList>
    </citation>
    <scope>NUCLEOTIDE SEQUENCE [LARGE SCALE GENOMIC DNA]</scope>
    <source>
        <strain evidence="4">ATCC 27184 / PCC 6803 / Kazusa</strain>
    </source>
</reference>
<sequence length="362" mass="39934">MKITFVLPYAGLAGGIRVVAIYADRLQKRGHEVFIISQPLPKPGIKQRISQWLRGKKTPAQPSASHFDGLNVPHKVLETCRAVGDRDLPDGDVVIATWWGTAEWVAKLSPSKGQKVYFVQHHEIHPYFPVERVKATYRLPLYKIVIAEWLKKVMAEEYGDSQVSLVPNSVDLELFSASPRGRQTVPTVGFMYSTKAWKGTDLAIQGWQLAQEKLPNLKGIAFGSEPVSSNLPLPEAIAYHHKVAQEKLKEIYASCDAWLFTSRLEGFGLPILEAMACRTPVIGTPTGAAPELIEQGGGILVPPEDPAEIAAAIVKICTQPLEQWQTLSDKAYQTASCYSWDDATTLFEQALEEATMATANDP</sequence>
<dbReference type="Pfam" id="PF00534">
    <property type="entry name" value="Glycos_transf_1"/>
    <property type="match status" value="1"/>
</dbReference>